<dbReference type="InterPro" id="IPR006600">
    <property type="entry name" value="HTH_CenpB_DNA-bd_dom"/>
</dbReference>
<evidence type="ECO:0000313" key="4">
    <source>
        <dbReference type="Proteomes" id="UP000050761"/>
    </source>
</evidence>
<dbReference type="WBParaSite" id="HPBE_0002553901-mRNA-1">
    <property type="protein sequence ID" value="HPBE_0002553901-mRNA-1"/>
    <property type="gene ID" value="HPBE_0002553901"/>
</dbReference>
<reference evidence="3 4" key="1">
    <citation type="submission" date="2018-11" db="EMBL/GenBank/DDBJ databases">
        <authorList>
            <consortium name="Pathogen Informatics"/>
        </authorList>
    </citation>
    <scope>NUCLEOTIDE SEQUENCE [LARGE SCALE GENOMIC DNA]</scope>
</reference>
<accession>A0A183GS69</accession>
<evidence type="ECO:0000313" key="5">
    <source>
        <dbReference type="WBParaSite" id="HPBE_0002553901-mRNA-1"/>
    </source>
</evidence>
<proteinExistence type="predicted"/>
<gene>
    <name evidence="3" type="ORF">HPBE_LOCUS25539</name>
</gene>
<name>A0A183GS69_HELPZ</name>
<keyword evidence="1" id="KW-0238">DNA-binding</keyword>
<accession>A0A3P8EAJ2</accession>
<organism evidence="4 5">
    <name type="scientific">Heligmosomoides polygyrus</name>
    <name type="common">Parasitic roundworm</name>
    <dbReference type="NCBI Taxonomy" id="6339"/>
    <lineage>
        <taxon>Eukaryota</taxon>
        <taxon>Metazoa</taxon>
        <taxon>Ecdysozoa</taxon>
        <taxon>Nematoda</taxon>
        <taxon>Chromadorea</taxon>
        <taxon>Rhabditida</taxon>
        <taxon>Rhabditina</taxon>
        <taxon>Rhabditomorpha</taxon>
        <taxon>Strongyloidea</taxon>
        <taxon>Heligmosomidae</taxon>
        <taxon>Heligmosomoides</taxon>
    </lineage>
</organism>
<evidence type="ECO:0000256" key="1">
    <source>
        <dbReference type="ARBA" id="ARBA00023125"/>
    </source>
</evidence>
<dbReference type="OrthoDB" id="5876883at2759"/>
<dbReference type="Proteomes" id="UP000050761">
    <property type="component" value="Unassembled WGS sequence"/>
</dbReference>
<protein>
    <submittedName>
        <fullName evidence="5">HTH CENPB-type domain-containing protein</fullName>
    </submittedName>
</protein>
<dbReference type="EMBL" id="UZAH01038089">
    <property type="protein sequence ID" value="VDP51970.1"/>
    <property type="molecule type" value="Genomic_DNA"/>
</dbReference>
<dbReference type="Pfam" id="PF03221">
    <property type="entry name" value="HTH_Tnp_Tc5"/>
    <property type="match status" value="1"/>
</dbReference>
<dbReference type="PROSITE" id="PS51253">
    <property type="entry name" value="HTH_CENPB"/>
    <property type="match status" value="1"/>
</dbReference>
<dbReference type="AlphaFoldDB" id="A0A183GS69"/>
<evidence type="ECO:0000313" key="3">
    <source>
        <dbReference type="EMBL" id="VDP51970.1"/>
    </source>
</evidence>
<keyword evidence="4" id="KW-1185">Reference proteome</keyword>
<feature type="domain" description="HTH CENPB-type" evidence="2">
    <location>
        <begin position="1"/>
        <end position="51"/>
    </location>
</feature>
<evidence type="ECO:0000259" key="2">
    <source>
        <dbReference type="PROSITE" id="PS51253"/>
    </source>
</evidence>
<sequence length="172" mass="19685">MKLDLGISLHDSDLRKIALAINFEDSLIDGFKASHRWLQGFKRRCGIASRRVTTFISRRTFSNGEATCLEAPFFLSMVRQETENILVSAVCNADQSRLTKEIHSPRSLALLGLKRVERVVQSVSATTHSFKEMPLLYADVNYLLSIRNLAGHFWPMEYLKRLILLFEPTLRT</sequence>
<dbReference type="GO" id="GO:0003677">
    <property type="term" value="F:DNA binding"/>
    <property type="evidence" value="ECO:0007669"/>
    <property type="project" value="UniProtKB-KW"/>
</dbReference>
<reference evidence="5" key="2">
    <citation type="submission" date="2019-09" db="UniProtKB">
        <authorList>
            <consortium name="WormBaseParasite"/>
        </authorList>
    </citation>
    <scope>IDENTIFICATION</scope>
</reference>